<organism evidence="1 2">
    <name type="scientific">Elysia marginata</name>
    <dbReference type="NCBI Taxonomy" id="1093978"/>
    <lineage>
        <taxon>Eukaryota</taxon>
        <taxon>Metazoa</taxon>
        <taxon>Spiralia</taxon>
        <taxon>Lophotrochozoa</taxon>
        <taxon>Mollusca</taxon>
        <taxon>Gastropoda</taxon>
        <taxon>Heterobranchia</taxon>
        <taxon>Euthyneura</taxon>
        <taxon>Panpulmonata</taxon>
        <taxon>Sacoglossa</taxon>
        <taxon>Placobranchoidea</taxon>
        <taxon>Plakobranchidae</taxon>
        <taxon>Elysia</taxon>
    </lineage>
</organism>
<dbReference type="PANTHER" id="PTHR34615">
    <property type="entry name" value="PX DOMAIN-CONTAINING PROTEIN"/>
    <property type="match status" value="1"/>
</dbReference>
<dbReference type="PANTHER" id="PTHR34615:SF1">
    <property type="entry name" value="PX DOMAIN-CONTAINING PROTEIN"/>
    <property type="match status" value="1"/>
</dbReference>
<proteinExistence type="predicted"/>
<reference evidence="1 2" key="1">
    <citation type="journal article" date="2021" name="Elife">
        <title>Chloroplast acquisition without the gene transfer in kleptoplastic sea slugs, Plakobranchus ocellatus.</title>
        <authorList>
            <person name="Maeda T."/>
            <person name="Takahashi S."/>
            <person name="Yoshida T."/>
            <person name="Shimamura S."/>
            <person name="Takaki Y."/>
            <person name="Nagai Y."/>
            <person name="Toyoda A."/>
            <person name="Suzuki Y."/>
            <person name="Arimoto A."/>
            <person name="Ishii H."/>
            <person name="Satoh N."/>
            <person name="Nishiyama T."/>
            <person name="Hasebe M."/>
            <person name="Maruyama T."/>
            <person name="Minagawa J."/>
            <person name="Obokata J."/>
            <person name="Shigenobu S."/>
        </authorList>
    </citation>
    <scope>NUCLEOTIDE SEQUENCE [LARGE SCALE GENOMIC DNA]</scope>
</reference>
<protein>
    <recommendedName>
        <fullName evidence="3">DDE Tnp4 domain-containing protein</fullName>
    </recommendedName>
</protein>
<evidence type="ECO:0008006" key="3">
    <source>
        <dbReference type="Google" id="ProtNLM"/>
    </source>
</evidence>
<accession>A0AAV4GBX6</accession>
<comment type="caution">
    <text evidence="1">The sequence shown here is derived from an EMBL/GenBank/DDBJ whole genome shotgun (WGS) entry which is preliminary data.</text>
</comment>
<evidence type="ECO:0000313" key="1">
    <source>
        <dbReference type="EMBL" id="GFR82525.1"/>
    </source>
</evidence>
<dbReference type="EMBL" id="BMAT01008337">
    <property type="protein sequence ID" value="GFR82525.1"/>
    <property type="molecule type" value="Genomic_DNA"/>
</dbReference>
<name>A0AAV4GBX6_9GAST</name>
<gene>
    <name evidence="1" type="ORF">ElyMa_004100500</name>
</gene>
<sequence length="238" mass="27367">MDLETALVLLDLSSDEGALDDLILWHFENRTRISHPRDFRLENINEERCKELFRFNKEDIPRLVITLKMLVVLETPNRLKVNRLETLCIFFGRMAYPCRLSDVGELFGRHPADTSTIFKTVLNNIYDQHSQRLLTLNHPWLDVAALSESVVAIGSPLPRCFCFIDDTVRPIARPIDNKWECYNGHKNVHALKFQGVTLPNGIIGHVVLVFFLASNWQEAWLSYSGRKWPHARITASGA</sequence>
<dbReference type="Proteomes" id="UP000762676">
    <property type="component" value="Unassembled WGS sequence"/>
</dbReference>
<evidence type="ECO:0000313" key="2">
    <source>
        <dbReference type="Proteomes" id="UP000762676"/>
    </source>
</evidence>
<keyword evidence="2" id="KW-1185">Reference proteome</keyword>
<dbReference type="AlphaFoldDB" id="A0AAV4GBX6"/>